<feature type="domain" description="Beta-lactamase-related" evidence="3">
    <location>
        <begin position="49"/>
        <end position="402"/>
    </location>
</feature>
<dbReference type="PANTHER" id="PTHR43283:SF17">
    <property type="entry name" value="(LOVD), PUTATIVE (AFU_ORTHOLOGUE AFUA_5G00920)-RELATED"/>
    <property type="match status" value="1"/>
</dbReference>
<organism evidence="4 5">
    <name type="scientific">Microthyrium microscopicum</name>
    <dbReference type="NCBI Taxonomy" id="703497"/>
    <lineage>
        <taxon>Eukaryota</taxon>
        <taxon>Fungi</taxon>
        <taxon>Dikarya</taxon>
        <taxon>Ascomycota</taxon>
        <taxon>Pezizomycotina</taxon>
        <taxon>Dothideomycetes</taxon>
        <taxon>Dothideomycetes incertae sedis</taxon>
        <taxon>Microthyriales</taxon>
        <taxon>Microthyriaceae</taxon>
        <taxon>Microthyrium</taxon>
    </lineage>
</organism>
<dbReference type="Gene3D" id="3.40.710.10">
    <property type="entry name" value="DD-peptidase/beta-lactamase superfamily"/>
    <property type="match status" value="1"/>
</dbReference>
<accession>A0A6A6U055</accession>
<comment type="similarity">
    <text evidence="1">Belongs to the class-A beta-lactamase family.</text>
</comment>
<evidence type="ECO:0000256" key="1">
    <source>
        <dbReference type="ARBA" id="ARBA00009009"/>
    </source>
</evidence>
<dbReference type="Proteomes" id="UP000799302">
    <property type="component" value="Unassembled WGS sequence"/>
</dbReference>
<dbReference type="GO" id="GO:0016787">
    <property type="term" value="F:hydrolase activity"/>
    <property type="evidence" value="ECO:0007669"/>
    <property type="project" value="UniProtKB-KW"/>
</dbReference>
<dbReference type="OrthoDB" id="428260at2759"/>
<keyword evidence="5" id="KW-1185">Reference proteome</keyword>
<proteinExistence type="inferred from homology"/>
<dbReference type="InterPro" id="IPR001466">
    <property type="entry name" value="Beta-lactam-related"/>
</dbReference>
<dbReference type="EMBL" id="MU004242">
    <property type="protein sequence ID" value="KAF2664807.1"/>
    <property type="molecule type" value="Genomic_DNA"/>
</dbReference>
<evidence type="ECO:0000256" key="2">
    <source>
        <dbReference type="ARBA" id="ARBA00022801"/>
    </source>
</evidence>
<evidence type="ECO:0000259" key="3">
    <source>
        <dbReference type="Pfam" id="PF00144"/>
    </source>
</evidence>
<sequence>MKSMEDESKNITEDMALDTSSLDKILQRYIRSDPTSIKLQAASFLIKDKNGETIYSKALGDLTFAPNSPPFTQDSVFSAMSLTKLVTAISVVQLVEKDMISLDANLSTIIPELANKKILHGFGNDGTPILTDATNPITLRTLLTHTSGFTYAPDSPLLTKWAKSTNHNFHASPPSLGGFTYPLLFNPGDGWVYGIGLDWAARIVEVLTHTTYESYLQAHIFAPLGMRSSTVRIWDHPELTSRQADIGSRPKNVDGEMVGRPLIAKTPLHRKDLEMHRGGGALYTTANNYAVLLASLLSSDGRILKGESVEELLRPQLADARYLKAVFDGPDHGATCPEFPIGLGVNHALAGVVNVEDVVKKRPAGTVAWSGASGPRWLIDRRTGIAALLVVQVMPFEDEVAVGLYNEIEEAMYAILRKRREGDCCHDVVVS</sequence>
<gene>
    <name evidence="4" type="ORF">BT63DRAFT_98291</name>
</gene>
<dbReference type="Pfam" id="PF00144">
    <property type="entry name" value="Beta-lactamase"/>
    <property type="match status" value="1"/>
</dbReference>
<dbReference type="AlphaFoldDB" id="A0A6A6U055"/>
<name>A0A6A6U055_9PEZI</name>
<evidence type="ECO:0000313" key="5">
    <source>
        <dbReference type="Proteomes" id="UP000799302"/>
    </source>
</evidence>
<dbReference type="InterPro" id="IPR050789">
    <property type="entry name" value="Diverse_Enzym_Activities"/>
</dbReference>
<dbReference type="InterPro" id="IPR012338">
    <property type="entry name" value="Beta-lactam/transpept-like"/>
</dbReference>
<reference evidence="4" key="1">
    <citation type="journal article" date="2020" name="Stud. Mycol.">
        <title>101 Dothideomycetes genomes: a test case for predicting lifestyles and emergence of pathogens.</title>
        <authorList>
            <person name="Haridas S."/>
            <person name="Albert R."/>
            <person name="Binder M."/>
            <person name="Bloem J."/>
            <person name="Labutti K."/>
            <person name="Salamov A."/>
            <person name="Andreopoulos B."/>
            <person name="Baker S."/>
            <person name="Barry K."/>
            <person name="Bills G."/>
            <person name="Bluhm B."/>
            <person name="Cannon C."/>
            <person name="Castanera R."/>
            <person name="Culley D."/>
            <person name="Daum C."/>
            <person name="Ezra D."/>
            <person name="Gonzalez J."/>
            <person name="Henrissat B."/>
            <person name="Kuo A."/>
            <person name="Liang C."/>
            <person name="Lipzen A."/>
            <person name="Lutzoni F."/>
            <person name="Magnuson J."/>
            <person name="Mondo S."/>
            <person name="Nolan M."/>
            <person name="Ohm R."/>
            <person name="Pangilinan J."/>
            <person name="Park H.-J."/>
            <person name="Ramirez L."/>
            <person name="Alfaro M."/>
            <person name="Sun H."/>
            <person name="Tritt A."/>
            <person name="Yoshinaga Y."/>
            <person name="Zwiers L.-H."/>
            <person name="Turgeon B."/>
            <person name="Goodwin S."/>
            <person name="Spatafora J."/>
            <person name="Crous P."/>
            <person name="Grigoriev I."/>
        </authorList>
    </citation>
    <scope>NUCLEOTIDE SEQUENCE</scope>
    <source>
        <strain evidence="4">CBS 115976</strain>
    </source>
</reference>
<evidence type="ECO:0000313" key="4">
    <source>
        <dbReference type="EMBL" id="KAF2664807.1"/>
    </source>
</evidence>
<dbReference type="PANTHER" id="PTHR43283">
    <property type="entry name" value="BETA-LACTAMASE-RELATED"/>
    <property type="match status" value="1"/>
</dbReference>
<dbReference type="SUPFAM" id="SSF56601">
    <property type="entry name" value="beta-lactamase/transpeptidase-like"/>
    <property type="match status" value="1"/>
</dbReference>
<keyword evidence="2" id="KW-0378">Hydrolase</keyword>
<protein>
    <submittedName>
        <fullName evidence="4">Beta-lactamase/transpeptidase-like protein</fullName>
    </submittedName>
</protein>